<dbReference type="Pfam" id="PF00400">
    <property type="entry name" value="WD40"/>
    <property type="match status" value="2"/>
</dbReference>
<evidence type="ECO:0000313" key="5">
    <source>
        <dbReference type="Proteomes" id="UP001221757"/>
    </source>
</evidence>
<feature type="repeat" description="WD" evidence="3">
    <location>
        <begin position="31"/>
        <end position="61"/>
    </location>
</feature>
<feature type="non-terminal residue" evidence="4">
    <location>
        <position position="1"/>
    </location>
</feature>
<feature type="repeat" description="WD" evidence="3">
    <location>
        <begin position="70"/>
        <end position="104"/>
    </location>
</feature>
<dbReference type="PANTHER" id="PTHR19848">
    <property type="entry name" value="WD40 REPEAT PROTEIN"/>
    <property type="match status" value="1"/>
</dbReference>
<dbReference type="AlphaFoldDB" id="A0AAD7CH07"/>
<keyword evidence="2" id="KW-0677">Repeat</keyword>
<comment type="caution">
    <text evidence="4">The sequence shown here is derived from an EMBL/GenBank/DDBJ whole genome shotgun (WGS) entry which is preliminary data.</text>
</comment>
<dbReference type="InterPro" id="IPR001680">
    <property type="entry name" value="WD40_rpt"/>
</dbReference>
<keyword evidence="5" id="KW-1185">Reference proteome</keyword>
<feature type="repeat" description="WD" evidence="3">
    <location>
        <begin position="1"/>
        <end position="19"/>
    </location>
</feature>
<sequence>SGDKTVRIWSMDSGETLHIPEGARGQSWGGAWSADGALLAVGAGDRMVRIWNADAGDLLHTLSCESNSWVRSLSFSPGGQYLAAGAGGGTLRVFNVASGAVVQRANRRH</sequence>
<keyword evidence="1 3" id="KW-0853">WD repeat</keyword>
<dbReference type="InterPro" id="IPR015943">
    <property type="entry name" value="WD40/YVTN_repeat-like_dom_sf"/>
</dbReference>
<accession>A0AAD7CH07</accession>
<reference evidence="4" key="1">
    <citation type="submission" date="2023-03" db="EMBL/GenBank/DDBJ databases">
        <title>Massive genome expansion in bonnet fungi (Mycena s.s.) driven by repeated elements and novel gene families across ecological guilds.</title>
        <authorList>
            <consortium name="Lawrence Berkeley National Laboratory"/>
            <person name="Harder C.B."/>
            <person name="Miyauchi S."/>
            <person name="Viragh M."/>
            <person name="Kuo A."/>
            <person name="Thoen E."/>
            <person name="Andreopoulos B."/>
            <person name="Lu D."/>
            <person name="Skrede I."/>
            <person name="Drula E."/>
            <person name="Henrissat B."/>
            <person name="Morin E."/>
            <person name="Kohler A."/>
            <person name="Barry K."/>
            <person name="LaButti K."/>
            <person name="Morin E."/>
            <person name="Salamov A."/>
            <person name="Lipzen A."/>
            <person name="Mereny Z."/>
            <person name="Hegedus B."/>
            <person name="Baldrian P."/>
            <person name="Stursova M."/>
            <person name="Weitz H."/>
            <person name="Taylor A."/>
            <person name="Grigoriev I.V."/>
            <person name="Nagy L.G."/>
            <person name="Martin F."/>
            <person name="Kauserud H."/>
        </authorList>
    </citation>
    <scope>NUCLEOTIDE SEQUENCE</scope>
    <source>
        <strain evidence="4">CBHHK067</strain>
    </source>
</reference>
<dbReference type="SMART" id="SM00320">
    <property type="entry name" value="WD40"/>
    <property type="match status" value="2"/>
</dbReference>
<evidence type="ECO:0000256" key="2">
    <source>
        <dbReference type="ARBA" id="ARBA00022737"/>
    </source>
</evidence>
<dbReference type="SUPFAM" id="SSF50998">
    <property type="entry name" value="Quinoprotein alcohol dehydrogenase-like"/>
    <property type="match status" value="1"/>
</dbReference>
<evidence type="ECO:0000256" key="3">
    <source>
        <dbReference type="PROSITE-ProRule" id="PRU00221"/>
    </source>
</evidence>
<protein>
    <submittedName>
        <fullName evidence="4">Quinon protein alcohol dehydrogenase-like superfamily</fullName>
    </submittedName>
</protein>
<proteinExistence type="predicted"/>
<dbReference type="EMBL" id="JARKIE010000380">
    <property type="protein sequence ID" value="KAJ7648451.1"/>
    <property type="molecule type" value="Genomic_DNA"/>
</dbReference>
<dbReference type="PROSITE" id="PS50082">
    <property type="entry name" value="WD_REPEATS_2"/>
    <property type="match status" value="3"/>
</dbReference>
<dbReference type="Gene3D" id="2.130.10.10">
    <property type="entry name" value="YVTN repeat-like/Quinoprotein amine dehydrogenase"/>
    <property type="match status" value="1"/>
</dbReference>
<dbReference type="InterPro" id="IPR011047">
    <property type="entry name" value="Quinoprotein_ADH-like_sf"/>
</dbReference>
<dbReference type="PANTHER" id="PTHR19848:SF8">
    <property type="entry name" value="F-BOX AND WD REPEAT DOMAIN CONTAINING 7"/>
    <property type="match status" value="1"/>
</dbReference>
<evidence type="ECO:0000313" key="4">
    <source>
        <dbReference type="EMBL" id="KAJ7648451.1"/>
    </source>
</evidence>
<dbReference type="Proteomes" id="UP001221757">
    <property type="component" value="Unassembled WGS sequence"/>
</dbReference>
<organism evidence="4 5">
    <name type="scientific">Mycena rosella</name>
    <name type="common">Pink bonnet</name>
    <name type="synonym">Agaricus rosellus</name>
    <dbReference type="NCBI Taxonomy" id="1033263"/>
    <lineage>
        <taxon>Eukaryota</taxon>
        <taxon>Fungi</taxon>
        <taxon>Dikarya</taxon>
        <taxon>Basidiomycota</taxon>
        <taxon>Agaricomycotina</taxon>
        <taxon>Agaricomycetes</taxon>
        <taxon>Agaricomycetidae</taxon>
        <taxon>Agaricales</taxon>
        <taxon>Marasmiineae</taxon>
        <taxon>Mycenaceae</taxon>
        <taxon>Mycena</taxon>
    </lineage>
</organism>
<gene>
    <name evidence="4" type="ORF">B0H17DRAFT_958965</name>
</gene>
<evidence type="ECO:0000256" key="1">
    <source>
        <dbReference type="ARBA" id="ARBA00022574"/>
    </source>
</evidence>
<name>A0AAD7CH07_MYCRO</name>